<keyword evidence="7" id="KW-1185">Reference proteome</keyword>
<feature type="domain" description="POTRA" evidence="5">
    <location>
        <begin position="227"/>
        <end position="298"/>
    </location>
</feature>
<dbReference type="RefSeq" id="WP_094036440.1">
    <property type="nucleotide sequence ID" value="NZ_CP022540.1"/>
</dbReference>
<proteinExistence type="predicted"/>
<keyword evidence="2" id="KW-1134">Transmembrane beta strand</keyword>
<evidence type="ECO:0000256" key="1">
    <source>
        <dbReference type="ARBA" id="ARBA00004370"/>
    </source>
</evidence>
<keyword evidence="2" id="KW-0812">Transmembrane</keyword>
<dbReference type="InterPro" id="IPR000184">
    <property type="entry name" value="Bac_surfAg_D15"/>
</dbReference>
<dbReference type="Pfam" id="PF07244">
    <property type="entry name" value="POTRA"/>
    <property type="match status" value="1"/>
</dbReference>
<reference evidence="6 7" key="1">
    <citation type="submission" date="2017-07" db="EMBL/GenBank/DDBJ databases">
        <title>Genome Sequence of Antarctobacter heliothermus Strain SMS3 Isolated from a culture of the Diatom Skeletonema marinoi.</title>
        <authorList>
            <person name="Topel M."/>
            <person name="Pinder M.I.M."/>
            <person name="Johansson O.N."/>
            <person name="Kourtchenko O."/>
            <person name="Godhe A."/>
            <person name="Clarke A.K."/>
        </authorList>
    </citation>
    <scope>NUCLEOTIDE SEQUENCE [LARGE SCALE GENOMIC DNA]</scope>
    <source>
        <strain evidence="6 7">SMS3</strain>
    </source>
</reference>
<dbReference type="Gene3D" id="2.40.160.50">
    <property type="entry name" value="membrane protein fhac: a member of the omp85/tpsb transporter family"/>
    <property type="match status" value="1"/>
</dbReference>
<dbReference type="InterPro" id="IPR039910">
    <property type="entry name" value="D15-like"/>
</dbReference>
<evidence type="ECO:0000259" key="5">
    <source>
        <dbReference type="Pfam" id="PF07244"/>
    </source>
</evidence>
<sequence>MKIGLDIPLRADRRRGTAHVDLRGRALLRGTVFAALTGLCLALPFPAQSFDSLTFSVAGPDEDTLTRSLRSASILAQLEQDEDKAPQDVLAAAQGDYARLVEALYAQGYYSAVVRITLDGQEAATIPPFSVPKRIDKVRVRVEPGELFTFGKTQVAPTNKRVPLPEGFVAGAPAQATVVRDTAQAAIEGWRAAGYAKAEIADQSITARHAAAKLDVALAVAKGRQFRFGEVLITSDSAVREARIRQIAGVPRGETFDPVAVEDAAQRLRATGTFRSVTVTEADEGGPDDTLDLLIEVTDRKPRRFGFGAELSSSEGAMLSAFWLHRNLFGGAERLRVEGEAAQLGGSGMKPDYDVTARFEKPAVYGPNTMFFATTGLSYDDEDDYIDRNFTFGLGVTRAFSKQVTGEVGISYSRSNITDLYLPGDPTRLLTVLSLPTAVTIDRRDDKLDPTEGLYLRAELEPFAIVNTGENGGRYAFDIRGYRAFGSEESVVLAGRLQLAGMFGPSAADAPPDYLLYSGGGGTVRGQPYQSLDVDYSGTRLGGRSFAGISTEVRVDVTDSIGVVGFADAGYVGAESFPDGSGDWHAGAGLGIRYATPVGPIRFDVAGPVAGDTGEGVQIYIGIGQAF</sequence>
<accession>A0A222E973</accession>
<evidence type="ECO:0000259" key="4">
    <source>
        <dbReference type="Pfam" id="PF01103"/>
    </source>
</evidence>
<dbReference type="KEGG" id="aht:ANTHELSMS3_04116"/>
<protein>
    <submittedName>
        <fullName evidence="6">Translocation and assembly module TamA</fullName>
    </submittedName>
</protein>
<dbReference type="PANTHER" id="PTHR12815:SF42">
    <property type="entry name" value="BACTERIAL SURFACE ANTIGEN (D15) DOMAIN-CONTAINING PROTEIN"/>
    <property type="match status" value="1"/>
</dbReference>
<keyword evidence="3" id="KW-0472">Membrane</keyword>
<dbReference type="OrthoDB" id="9769707at2"/>
<comment type="subcellular location">
    <subcellularLocation>
        <location evidence="1">Membrane</location>
    </subcellularLocation>
</comment>
<organism evidence="6 7">
    <name type="scientific">Antarctobacter heliothermus</name>
    <dbReference type="NCBI Taxonomy" id="74033"/>
    <lineage>
        <taxon>Bacteria</taxon>
        <taxon>Pseudomonadati</taxon>
        <taxon>Pseudomonadota</taxon>
        <taxon>Alphaproteobacteria</taxon>
        <taxon>Rhodobacterales</taxon>
        <taxon>Roseobacteraceae</taxon>
        <taxon>Antarctobacter</taxon>
    </lineage>
</organism>
<evidence type="ECO:0000256" key="2">
    <source>
        <dbReference type="ARBA" id="ARBA00022452"/>
    </source>
</evidence>
<dbReference type="Proteomes" id="UP000203589">
    <property type="component" value="Chromosome"/>
</dbReference>
<evidence type="ECO:0000313" key="6">
    <source>
        <dbReference type="EMBL" id="ASP22722.1"/>
    </source>
</evidence>
<dbReference type="InterPro" id="IPR010827">
    <property type="entry name" value="BamA/TamA_POTRA"/>
</dbReference>
<dbReference type="AlphaFoldDB" id="A0A222E973"/>
<feature type="domain" description="Bacterial surface antigen (D15)" evidence="4">
    <location>
        <begin position="327"/>
        <end position="627"/>
    </location>
</feature>
<evidence type="ECO:0000256" key="3">
    <source>
        <dbReference type="ARBA" id="ARBA00023136"/>
    </source>
</evidence>
<dbReference type="PANTHER" id="PTHR12815">
    <property type="entry name" value="SORTING AND ASSEMBLY MACHINERY SAMM50 PROTEIN FAMILY MEMBER"/>
    <property type="match status" value="1"/>
</dbReference>
<name>A0A222E973_9RHOB</name>
<dbReference type="Pfam" id="PF01103">
    <property type="entry name" value="Omp85"/>
    <property type="match status" value="1"/>
</dbReference>
<evidence type="ECO:0000313" key="7">
    <source>
        <dbReference type="Proteomes" id="UP000203589"/>
    </source>
</evidence>
<dbReference type="Gene3D" id="3.10.20.310">
    <property type="entry name" value="membrane protein fhac"/>
    <property type="match status" value="1"/>
</dbReference>
<dbReference type="EMBL" id="CP022540">
    <property type="protein sequence ID" value="ASP22722.1"/>
    <property type="molecule type" value="Genomic_DNA"/>
</dbReference>
<dbReference type="GO" id="GO:0019867">
    <property type="term" value="C:outer membrane"/>
    <property type="evidence" value="ECO:0007669"/>
    <property type="project" value="InterPro"/>
</dbReference>
<gene>
    <name evidence="6" type="primary">tamA</name>
    <name evidence="6" type="ORF">ANTHELSMS3_04116</name>
</gene>